<dbReference type="PROSITE" id="PS51257">
    <property type="entry name" value="PROKAR_LIPOPROTEIN"/>
    <property type="match status" value="1"/>
</dbReference>
<dbReference type="InterPro" id="IPR013766">
    <property type="entry name" value="Thioredoxin_domain"/>
</dbReference>
<evidence type="ECO:0000313" key="4">
    <source>
        <dbReference type="Proteomes" id="UP000587991"/>
    </source>
</evidence>
<comment type="caution">
    <text evidence="3">The sequence shown here is derived from an EMBL/GenBank/DDBJ whole genome shotgun (WGS) entry which is preliminary data.</text>
</comment>
<dbReference type="PANTHER" id="PTHR42852">
    <property type="entry name" value="THIOL:DISULFIDE INTERCHANGE PROTEIN DSBE"/>
    <property type="match status" value="1"/>
</dbReference>
<organism evidence="3 4">
    <name type="scientific">Leeia aquatica</name>
    <dbReference type="NCBI Taxonomy" id="2725557"/>
    <lineage>
        <taxon>Bacteria</taxon>
        <taxon>Pseudomonadati</taxon>
        <taxon>Pseudomonadota</taxon>
        <taxon>Betaproteobacteria</taxon>
        <taxon>Neisseriales</taxon>
        <taxon>Leeiaceae</taxon>
        <taxon>Leeia</taxon>
    </lineage>
</organism>
<dbReference type="AlphaFoldDB" id="A0A847SCH1"/>
<dbReference type="Proteomes" id="UP000587991">
    <property type="component" value="Unassembled WGS sequence"/>
</dbReference>
<gene>
    <name evidence="3" type="ORF">HF682_15665</name>
</gene>
<dbReference type="RefSeq" id="WP_168878274.1">
    <property type="nucleotide sequence ID" value="NZ_JABAIM010000004.1"/>
</dbReference>
<evidence type="ECO:0000256" key="1">
    <source>
        <dbReference type="SAM" id="SignalP"/>
    </source>
</evidence>
<protein>
    <submittedName>
        <fullName evidence="3">TlpA family protein disulfide reductase</fullName>
    </submittedName>
</protein>
<dbReference type="PANTHER" id="PTHR42852:SF18">
    <property type="entry name" value="CHROMOSOME UNDETERMINED SCAFFOLD_47, WHOLE GENOME SHOTGUN SEQUENCE"/>
    <property type="match status" value="1"/>
</dbReference>
<feature type="signal peptide" evidence="1">
    <location>
        <begin position="1"/>
        <end position="21"/>
    </location>
</feature>
<dbReference type="Gene3D" id="3.40.30.10">
    <property type="entry name" value="Glutaredoxin"/>
    <property type="match status" value="1"/>
</dbReference>
<accession>A0A847SCH1</accession>
<feature type="domain" description="Thioredoxin" evidence="2">
    <location>
        <begin position="22"/>
        <end position="166"/>
    </location>
</feature>
<reference evidence="3 4" key="1">
    <citation type="submission" date="2020-04" db="EMBL/GenBank/DDBJ databases">
        <title>Draft genome of Leeia sp. IMCC25680.</title>
        <authorList>
            <person name="Song J."/>
            <person name="Cho J.-C."/>
        </authorList>
    </citation>
    <scope>NUCLEOTIDE SEQUENCE [LARGE SCALE GENOMIC DNA]</scope>
    <source>
        <strain evidence="3 4">IMCC25680</strain>
    </source>
</reference>
<dbReference type="InterPro" id="IPR050553">
    <property type="entry name" value="Thioredoxin_ResA/DsbE_sf"/>
</dbReference>
<dbReference type="InterPro" id="IPR036249">
    <property type="entry name" value="Thioredoxin-like_sf"/>
</dbReference>
<name>A0A847SCH1_9NEIS</name>
<dbReference type="CDD" id="cd02966">
    <property type="entry name" value="TlpA_like_family"/>
    <property type="match status" value="1"/>
</dbReference>
<dbReference type="SUPFAM" id="SSF52833">
    <property type="entry name" value="Thioredoxin-like"/>
    <property type="match status" value="1"/>
</dbReference>
<dbReference type="EMBL" id="JABAIM010000004">
    <property type="protein sequence ID" value="NLR76605.1"/>
    <property type="molecule type" value="Genomic_DNA"/>
</dbReference>
<dbReference type="PROSITE" id="PS51352">
    <property type="entry name" value="THIOREDOXIN_2"/>
    <property type="match status" value="1"/>
</dbReference>
<feature type="chain" id="PRO_5032898591" evidence="1">
    <location>
        <begin position="22"/>
        <end position="168"/>
    </location>
</feature>
<evidence type="ECO:0000259" key="2">
    <source>
        <dbReference type="PROSITE" id="PS51352"/>
    </source>
</evidence>
<dbReference type="GO" id="GO:0016491">
    <property type="term" value="F:oxidoreductase activity"/>
    <property type="evidence" value="ECO:0007669"/>
    <property type="project" value="InterPro"/>
</dbReference>
<dbReference type="Pfam" id="PF08534">
    <property type="entry name" value="Redoxin"/>
    <property type="match status" value="1"/>
</dbReference>
<proteinExistence type="predicted"/>
<sequence>MKRFRLLRLAALALSTGLLLACSQTPTAPDVQFTTIKGEQGRLSQLRGKVVLVNFWATSCSGCVAEMPKMVETYQKYHGKGYEMVAMAMSYDRPDYVMNFAQTRQLPFKVTLDTDGKLVEAFSAQFGQVMATPTTFLIGKDGRLLQKYVGEPDFAAMHQLIEQELQRS</sequence>
<keyword evidence="4" id="KW-1185">Reference proteome</keyword>
<dbReference type="InterPro" id="IPR013740">
    <property type="entry name" value="Redoxin"/>
</dbReference>
<evidence type="ECO:0000313" key="3">
    <source>
        <dbReference type="EMBL" id="NLR76605.1"/>
    </source>
</evidence>
<keyword evidence="1" id="KW-0732">Signal</keyword>